<protein>
    <submittedName>
        <fullName evidence="2">Uncharacterized protein</fullName>
    </submittedName>
</protein>
<comment type="caution">
    <text evidence="2">The sequence shown here is derived from an EMBL/GenBank/DDBJ whole genome shotgun (WGS) entry which is preliminary data.</text>
</comment>
<feature type="region of interest" description="Disordered" evidence="1">
    <location>
        <begin position="224"/>
        <end position="299"/>
    </location>
</feature>
<feature type="compositionally biased region" description="Basic and acidic residues" evidence="1">
    <location>
        <begin position="92"/>
        <end position="104"/>
    </location>
</feature>
<evidence type="ECO:0000313" key="3">
    <source>
        <dbReference type="Proteomes" id="UP000290288"/>
    </source>
</evidence>
<dbReference type="OrthoDB" id="3438340at2759"/>
<evidence type="ECO:0000256" key="1">
    <source>
        <dbReference type="SAM" id="MobiDB-lite"/>
    </source>
</evidence>
<feature type="compositionally biased region" description="Basic and acidic residues" evidence="1">
    <location>
        <begin position="69"/>
        <end position="80"/>
    </location>
</feature>
<reference evidence="2 3" key="1">
    <citation type="submission" date="2019-01" db="EMBL/GenBank/DDBJ databases">
        <title>Draft genome sequence of Psathyrella aberdarensis IHI B618.</title>
        <authorList>
            <person name="Buettner E."/>
            <person name="Kellner H."/>
        </authorList>
    </citation>
    <scope>NUCLEOTIDE SEQUENCE [LARGE SCALE GENOMIC DNA]</scope>
    <source>
        <strain evidence="2 3">IHI B618</strain>
    </source>
</reference>
<feature type="region of interest" description="Disordered" evidence="1">
    <location>
        <begin position="58"/>
        <end position="212"/>
    </location>
</feature>
<gene>
    <name evidence="2" type="ORF">EST38_g8004</name>
</gene>
<dbReference type="Proteomes" id="UP000290288">
    <property type="component" value="Unassembled WGS sequence"/>
</dbReference>
<dbReference type="AlphaFoldDB" id="A0A4Q2DGJ7"/>
<accession>A0A4Q2DGJ7</accession>
<feature type="compositionally biased region" description="Polar residues" evidence="1">
    <location>
        <begin position="140"/>
        <end position="153"/>
    </location>
</feature>
<proteinExistence type="predicted"/>
<sequence length="299" mass="32474">MSGDIDEDGITIESLQAQIDMSMSFAQSLVTSWVNPTSKAGSSRSRVLESELLETVRRRPRLGVGAEASEVHTLSRDTVRLKGQLVGKKRAREQAETDKSKPQADLEDDEESRAGAIKKKAKVDPFATSHKKSKAPMHPSSAQSGPPVSQTGLDKTIPVVAEETKPSVQPDLPSPKKKKNKTMHANAKTSGGIERSVANNDPPPPSDSANTIKLPLATLVKARDVTSPTKFPAELRDQPVLNLEAISSDSDSEGDLPKSPQTVSKRKRRRRRKKKKNPVDHSPVSPEPVQSPKIKLLVT</sequence>
<feature type="compositionally biased region" description="Basic residues" evidence="1">
    <location>
        <begin position="264"/>
        <end position="276"/>
    </location>
</feature>
<keyword evidence="3" id="KW-1185">Reference proteome</keyword>
<name>A0A4Q2DGJ7_9AGAR</name>
<dbReference type="EMBL" id="SDEE01000308">
    <property type="protein sequence ID" value="RXW17864.1"/>
    <property type="molecule type" value="Genomic_DNA"/>
</dbReference>
<evidence type="ECO:0000313" key="2">
    <source>
        <dbReference type="EMBL" id="RXW17864.1"/>
    </source>
</evidence>
<dbReference type="STRING" id="2316362.A0A4Q2DGJ7"/>
<organism evidence="2 3">
    <name type="scientific">Candolleomyces aberdarensis</name>
    <dbReference type="NCBI Taxonomy" id="2316362"/>
    <lineage>
        <taxon>Eukaryota</taxon>
        <taxon>Fungi</taxon>
        <taxon>Dikarya</taxon>
        <taxon>Basidiomycota</taxon>
        <taxon>Agaricomycotina</taxon>
        <taxon>Agaricomycetes</taxon>
        <taxon>Agaricomycetidae</taxon>
        <taxon>Agaricales</taxon>
        <taxon>Agaricineae</taxon>
        <taxon>Psathyrellaceae</taxon>
        <taxon>Candolleomyces</taxon>
    </lineage>
</organism>